<dbReference type="CDD" id="cd09916">
    <property type="entry name" value="CpxP_like"/>
    <property type="match status" value="1"/>
</dbReference>
<reference evidence="8 9" key="1">
    <citation type="submission" date="2019-09" db="EMBL/GenBank/DDBJ databases">
        <title>Ecophysiology of the spiral-shaped methanotroph Methylospira mobilis as revealed by the complete genome sequence.</title>
        <authorList>
            <person name="Oshkin I.Y."/>
            <person name="Dedysh S.N."/>
            <person name="Miroshnikov K."/>
            <person name="Danilova O.V."/>
            <person name="Hakobyan A."/>
            <person name="Liesack W."/>
        </authorList>
    </citation>
    <scope>NUCLEOTIDE SEQUENCE [LARGE SCALE GENOMIC DNA]</scope>
    <source>
        <strain evidence="8 9">Shm1</strain>
    </source>
</reference>
<keyword evidence="4" id="KW-0574">Periplasm</keyword>
<dbReference type="PANTHER" id="PTHR38102:SF1">
    <property type="entry name" value="PERIPLASMIC CHAPERONE SPY"/>
    <property type="match status" value="1"/>
</dbReference>
<dbReference type="InterPro" id="IPR025961">
    <property type="entry name" value="Metal_resist"/>
</dbReference>
<keyword evidence="3" id="KW-0732">Signal</keyword>
<evidence type="ECO:0000313" key="9">
    <source>
        <dbReference type="Proteomes" id="UP000325755"/>
    </source>
</evidence>
<dbReference type="AlphaFoldDB" id="A0A5Q0BR15"/>
<evidence type="ECO:0000256" key="5">
    <source>
        <dbReference type="ARBA" id="ARBA00044945"/>
    </source>
</evidence>
<dbReference type="Gene3D" id="1.20.120.1490">
    <property type="match status" value="1"/>
</dbReference>
<evidence type="ECO:0000313" key="8">
    <source>
        <dbReference type="EMBL" id="QFY44741.1"/>
    </source>
</evidence>
<protein>
    <recommendedName>
        <fullName evidence="6">Signaling pathway modulator ZraP</fullName>
    </recommendedName>
    <alternativeName>
        <fullName evidence="7">Zinc resistance-associated protein</fullName>
    </alternativeName>
</protein>
<evidence type="ECO:0000256" key="2">
    <source>
        <dbReference type="ARBA" id="ARBA00008441"/>
    </source>
</evidence>
<dbReference type="InterPro" id="IPR052211">
    <property type="entry name" value="Cpx_auxiliary_protein"/>
</dbReference>
<comment type="similarity">
    <text evidence="2">Belongs to the CpxP/Spy family.</text>
</comment>
<evidence type="ECO:0000256" key="1">
    <source>
        <dbReference type="ARBA" id="ARBA00004418"/>
    </source>
</evidence>
<dbReference type="PANTHER" id="PTHR38102">
    <property type="entry name" value="PERIPLASMIC CHAPERONE SPY"/>
    <property type="match status" value="1"/>
</dbReference>
<gene>
    <name evidence="8" type="ORF">F6R98_20650</name>
</gene>
<dbReference type="InterPro" id="IPR012899">
    <property type="entry name" value="LTXXQ"/>
</dbReference>
<comment type="similarity">
    <text evidence="5">Belongs to the ZraP family.</text>
</comment>
<name>A0A5Q0BR15_9GAMM</name>
<evidence type="ECO:0000256" key="3">
    <source>
        <dbReference type="ARBA" id="ARBA00022729"/>
    </source>
</evidence>
<evidence type="ECO:0000256" key="6">
    <source>
        <dbReference type="ARBA" id="ARBA00044983"/>
    </source>
</evidence>
<dbReference type="Proteomes" id="UP000325755">
    <property type="component" value="Chromosome"/>
</dbReference>
<evidence type="ECO:0000256" key="7">
    <source>
        <dbReference type="ARBA" id="ARBA00045001"/>
    </source>
</evidence>
<evidence type="ECO:0000256" key="4">
    <source>
        <dbReference type="ARBA" id="ARBA00022764"/>
    </source>
</evidence>
<proteinExistence type="inferred from homology"/>
<dbReference type="Pfam" id="PF13801">
    <property type="entry name" value="Metal_resist"/>
    <property type="match status" value="1"/>
</dbReference>
<keyword evidence="9" id="KW-1185">Reference proteome</keyword>
<sequence>MHNLIAGTRRVPIYLNYLNGDFYMRNSLMIAALLLPCMALAEPPFYEGSAYGDFRHHHRHAGKGADHFPRLLSGINLSAQQQEDVKNLLNNSRAKFDPELEEIKKVEEELHRLSFSNDFSDKKIQTLLDKSASLHKELSIFKATVDNSIYKLLTDEQKRKLQSNITRCE</sequence>
<dbReference type="GO" id="GO:0030288">
    <property type="term" value="C:outer membrane-bounded periplasmic space"/>
    <property type="evidence" value="ECO:0007669"/>
    <property type="project" value="TreeGrafter"/>
</dbReference>
<organism evidence="8 9">
    <name type="scientific">Candidatus Methylospira mobilis</name>
    <dbReference type="NCBI Taxonomy" id="1808979"/>
    <lineage>
        <taxon>Bacteria</taxon>
        <taxon>Pseudomonadati</taxon>
        <taxon>Pseudomonadota</taxon>
        <taxon>Gammaproteobacteria</taxon>
        <taxon>Methylococcales</taxon>
        <taxon>Methylococcaceae</taxon>
        <taxon>Candidatus Methylospira</taxon>
    </lineage>
</organism>
<dbReference type="OrthoDB" id="5570289at2"/>
<dbReference type="FunCoup" id="A0A5Q0BR15">
    <property type="interactions" value="44"/>
</dbReference>
<dbReference type="KEGG" id="mmob:F6R98_20650"/>
<accession>A0A5Q0BR15</accession>
<dbReference type="InParanoid" id="A0A5Q0BR15"/>
<dbReference type="GO" id="GO:0051082">
    <property type="term" value="F:unfolded protein binding"/>
    <property type="evidence" value="ECO:0007669"/>
    <property type="project" value="TreeGrafter"/>
</dbReference>
<dbReference type="EMBL" id="CP044205">
    <property type="protein sequence ID" value="QFY44741.1"/>
    <property type="molecule type" value="Genomic_DNA"/>
</dbReference>
<comment type="subcellular location">
    <subcellularLocation>
        <location evidence="1">Periplasm</location>
    </subcellularLocation>
</comment>